<keyword evidence="1" id="KW-0547">Nucleotide-binding</keyword>
<dbReference type="EMBL" id="CAICTM010000647">
    <property type="protein sequence ID" value="CAB9514349.1"/>
    <property type="molecule type" value="Genomic_DNA"/>
</dbReference>
<evidence type="ECO:0000256" key="1">
    <source>
        <dbReference type="PROSITE-ProRule" id="PRU10141"/>
    </source>
</evidence>
<dbReference type="PANTHER" id="PTHR34871">
    <property type="entry name" value="DUF5898 DOMAIN-CONTAINING PROTEIN"/>
    <property type="match status" value="1"/>
</dbReference>
<feature type="region of interest" description="Disordered" evidence="2">
    <location>
        <begin position="146"/>
        <end position="196"/>
    </location>
</feature>
<dbReference type="PROSITE" id="PS00107">
    <property type="entry name" value="PROTEIN_KINASE_ATP"/>
    <property type="match status" value="1"/>
</dbReference>
<feature type="compositionally biased region" description="Basic and acidic residues" evidence="2">
    <location>
        <begin position="164"/>
        <end position="191"/>
    </location>
</feature>
<dbReference type="PANTHER" id="PTHR34871:SF1">
    <property type="entry name" value="DUF5898 DOMAIN-CONTAINING PROTEIN"/>
    <property type="match status" value="1"/>
</dbReference>
<protein>
    <submittedName>
        <fullName evidence="3">Uncharacterized protein</fullName>
    </submittedName>
</protein>
<dbReference type="Proteomes" id="UP001153069">
    <property type="component" value="Unassembled WGS sequence"/>
</dbReference>
<feature type="compositionally biased region" description="Polar residues" evidence="2">
    <location>
        <begin position="154"/>
        <end position="163"/>
    </location>
</feature>
<keyword evidence="1" id="KW-0067">ATP-binding</keyword>
<evidence type="ECO:0000313" key="3">
    <source>
        <dbReference type="EMBL" id="CAB9514349.1"/>
    </source>
</evidence>
<accession>A0A9N8E803</accession>
<keyword evidence="4" id="KW-1185">Reference proteome</keyword>
<feature type="binding site" evidence="1">
    <location>
        <position position="292"/>
    </location>
    <ligand>
        <name>ATP</name>
        <dbReference type="ChEBI" id="CHEBI:30616"/>
    </ligand>
</feature>
<evidence type="ECO:0000313" key="4">
    <source>
        <dbReference type="Proteomes" id="UP001153069"/>
    </source>
</evidence>
<dbReference type="InterPro" id="IPR011009">
    <property type="entry name" value="Kinase-like_dom_sf"/>
</dbReference>
<name>A0A9N8E803_9STRA</name>
<gene>
    <name evidence="3" type="ORF">SEMRO_648_G181070.1</name>
</gene>
<reference evidence="3" key="1">
    <citation type="submission" date="2020-06" db="EMBL/GenBank/DDBJ databases">
        <authorList>
            <consortium name="Plant Systems Biology data submission"/>
        </authorList>
    </citation>
    <scope>NUCLEOTIDE SEQUENCE</scope>
    <source>
        <strain evidence="3">D6</strain>
    </source>
</reference>
<organism evidence="3 4">
    <name type="scientific">Seminavis robusta</name>
    <dbReference type="NCBI Taxonomy" id="568900"/>
    <lineage>
        <taxon>Eukaryota</taxon>
        <taxon>Sar</taxon>
        <taxon>Stramenopiles</taxon>
        <taxon>Ochrophyta</taxon>
        <taxon>Bacillariophyta</taxon>
        <taxon>Bacillariophyceae</taxon>
        <taxon>Bacillariophycidae</taxon>
        <taxon>Naviculales</taxon>
        <taxon>Naviculaceae</taxon>
        <taxon>Seminavis</taxon>
    </lineage>
</organism>
<dbReference type="InterPro" id="IPR017441">
    <property type="entry name" value="Protein_kinase_ATP_BS"/>
</dbReference>
<proteinExistence type="predicted"/>
<dbReference type="AlphaFoldDB" id="A0A9N8E803"/>
<comment type="caution">
    <text evidence="3">The sequence shown here is derived from an EMBL/GenBank/DDBJ whole genome shotgun (WGS) entry which is preliminary data.</text>
</comment>
<sequence>MEPQKAIYKKEASTSAEIWKQLDQVVIPIRTKVEGNDDQDPVRIFSEFKPNLYPLNYENEIKIQTYVERLVMDAIACMGCTNKLQTNLEISFYGVTPDIILVFHRRKIIFVIEVKSPSVEAFGPLHLQQDSTCVFETDGPSSFRRSLGHAERNCGNTLEPEQQPTKDEQQHSPDPERKRASEKSLRFDKKQPATSFEPDAKDGVKIFKAFLYGSVTAEEGNVFRMLLLGLMTAKIEAGIGLRFAMTDDKLKVKNEFPHPNTKNFFLLDTIGSGGTGDVSLAVSLNGARAAVKFYRFKPSERQPQMNEQGR</sequence>
<dbReference type="GO" id="GO:0005524">
    <property type="term" value="F:ATP binding"/>
    <property type="evidence" value="ECO:0007669"/>
    <property type="project" value="UniProtKB-UniRule"/>
</dbReference>
<evidence type="ECO:0000256" key="2">
    <source>
        <dbReference type="SAM" id="MobiDB-lite"/>
    </source>
</evidence>
<dbReference type="SUPFAM" id="SSF56112">
    <property type="entry name" value="Protein kinase-like (PK-like)"/>
    <property type="match status" value="1"/>
</dbReference>